<dbReference type="AlphaFoldDB" id="A0A8D2PSR6"/>
<evidence type="ECO:0000256" key="2">
    <source>
        <dbReference type="ARBA" id="ARBA00022737"/>
    </source>
</evidence>
<evidence type="ECO:0000256" key="6">
    <source>
        <dbReference type="PROSITE-ProRule" id="PRU00042"/>
    </source>
</evidence>
<feature type="domain" description="C2H2-type" evidence="8">
    <location>
        <begin position="125"/>
        <end position="152"/>
    </location>
</feature>
<keyword evidence="4" id="KW-0862">Zinc</keyword>
<feature type="region of interest" description="Disordered" evidence="7">
    <location>
        <begin position="1"/>
        <end position="80"/>
    </location>
</feature>
<feature type="domain" description="C2H2-type" evidence="8">
    <location>
        <begin position="97"/>
        <end position="124"/>
    </location>
</feature>
<dbReference type="SUPFAM" id="SSF57667">
    <property type="entry name" value="beta-beta-alpha zinc fingers"/>
    <property type="match status" value="2"/>
</dbReference>
<feature type="domain" description="C2H2-type" evidence="8">
    <location>
        <begin position="153"/>
        <end position="175"/>
    </location>
</feature>
<evidence type="ECO:0000259" key="8">
    <source>
        <dbReference type="PROSITE" id="PS50157"/>
    </source>
</evidence>
<evidence type="ECO:0000256" key="4">
    <source>
        <dbReference type="ARBA" id="ARBA00022833"/>
    </source>
</evidence>
<evidence type="ECO:0000313" key="9">
    <source>
        <dbReference type="Ensembl" id="ENSZLMP00000018617.1"/>
    </source>
</evidence>
<evidence type="ECO:0000313" key="10">
    <source>
        <dbReference type="Proteomes" id="UP000694401"/>
    </source>
</evidence>
<dbReference type="PANTHER" id="PTHR14003">
    <property type="entry name" value="TRANSCRIPTIONAL REPRESSOR PROTEIN YY"/>
    <property type="match status" value="1"/>
</dbReference>
<keyword evidence="3 6" id="KW-0863">Zinc-finger</keyword>
<dbReference type="SMART" id="SM00355">
    <property type="entry name" value="ZnF_C2H2"/>
    <property type="match status" value="3"/>
</dbReference>
<keyword evidence="5" id="KW-0539">Nucleus</keyword>
<sequence>MPRDSQAGEEEVSAPFPLSPAPSPSPAQPPAAGQPCCQHRPAGDGLGGSPSPSLWKSPRDPKGGGSADPSQDALRRKDLPQYHLIRHQRIHNGERPYECPECGKRFHTSSDLIKHQRIHREERLFRCPDCGKGFKQNSNLITHRRIHTGERPHECGECGMSFTQSSNLIRHQRIH</sequence>
<dbReference type="GO" id="GO:0008270">
    <property type="term" value="F:zinc ion binding"/>
    <property type="evidence" value="ECO:0007669"/>
    <property type="project" value="UniProtKB-KW"/>
</dbReference>
<dbReference type="InterPro" id="IPR013087">
    <property type="entry name" value="Znf_C2H2_type"/>
</dbReference>
<reference evidence="9" key="1">
    <citation type="submission" date="2025-08" db="UniProtKB">
        <authorList>
            <consortium name="Ensembl"/>
        </authorList>
    </citation>
    <scope>IDENTIFICATION</scope>
</reference>
<dbReference type="Proteomes" id="UP000694401">
    <property type="component" value="Unassembled WGS sequence"/>
</dbReference>
<dbReference type="GO" id="GO:0031519">
    <property type="term" value="C:PcG protein complex"/>
    <property type="evidence" value="ECO:0007669"/>
    <property type="project" value="TreeGrafter"/>
</dbReference>
<protein>
    <recommendedName>
        <fullName evidence="8">C2H2-type domain-containing protein</fullName>
    </recommendedName>
</protein>
<reference evidence="9" key="2">
    <citation type="submission" date="2025-09" db="UniProtKB">
        <authorList>
            <consortium name="Ensembl"/>
        </authorList>
    </citation>
    <scope>IDENTIFICATION</scope>
</reference>
<dbReference type="GO" id="GO:0000785">
    <property type="term" value="C:chromatin"/>
    <property type="evidence" value="ECO:0007669"/>
    <property type="project" value="TreeGrafter"/>
</dbReference>
<evidence type="ECO:0000256" key="3">
    <source>
        <dbReference type="ARBA" id="ARBA00022771"/>
    </source>
</evidence>
<dbReference type="PROSITE" id="PS50157">
    <property type="entry name" value="ZINC_FINGER_C2H2_2"/>
    <property type="match status" value="3"/>
</dbReference>
<accession>A0A8D2PSR6</accession>
<dbReference type="PROSITE" id="PS00028">
    <property type="entry name" value="ZINC_FINGER_C2H2_1"/>
    <property type="match status" value="3"/>
</dbReference>
<organism evidence="9 10">
    <name type="scientific">Zosterops lateralis melanops</name>
    <dbReference type="NCBI Taxonomy" id="1220523"/>
    <lineage>
        <taxon>Eukaryota</taxon>
        <taxon>Metazoa</taxon>
        <taxon>Chordata</taxon>
        <taxon>Craniata</taxon>
        <taxon>Vertebrata</taxon>
        <taxon>Euteleostomi</taxon>
        <taxon>Archelosauria</taxon>
        <taxon>Archosauria</taxon>
        <taxon>Dinosauria</taxon>
        <taxon>Saurischia</taxon>
        <taxon>Theropoda</taxon>
        <taxon>Coelurosauria</taxon>
        <taxon>Aves</taxon>
        <taxon>Neognathae</taxon>
        <taxon>Neoaves</taxon>
        <taxon>Telluraves</taxon>
        <taxon>Australaves</taxon>
        <taxon>Passeriformes</taxon>
        <taxon>Sylvioidea</taxon>
        <taxon>Zosteropidae</taxon>
        <taxon>Zosterops</taxon>
    </lineage>
</organism>
<dbReference type="FunFam" id="3.30.160.60:FF:002343">
    <property type="entry name" value="Zinc finger protein 33A"/>
    <property type="match status" value="1"/>
</dbReference>
<keyword evidence="2" id="KW-0677">Repeat</keyword>
<dbReference type="GO" id="GO:0005667">
    <property type="term" value="C:transcription regulator complex"/>
    <property type="evidence" value="ECO:0007669"/>
    <property type="project" value="TreeGrafter"/>
</dbReference>
<name>A0A8D2PSR6_ZOSLA</name>
<evidence type="ECO:0000256" key="1">
    <source>
        <dbReference type="ARBA" id="ARBA00022723"/>
    </source>
</evidence>
<dbReference type="GO" id="GO:0000981">
    <property type="term" value="F:DNA-binding transcription factor activity, RNA polymerase II-specific"/>
    <property type="evidence" value="ECO:0007669"/>
    <property type="project" value="TreeGrafter"/>
</dbReference>
<evidence type="ECO:0000256" key="5">
    <source>
        <dbReference type="ARBA" id="ARBA00023242"/>
    </source>
</evidence>
<dbReference type="FunFam" id="3.30.160.60:FF:000688">
    <property type="entry name" value="zinc finger protein 197 isoform X1"/>
    <property type="match status" value="1"/>
</dbReference>
<dbReference type="Pfam" id="PF00096">
    <property type="entry name" value="zf-C2H2"/>
    <property type="match status" value="3"/>
</dbReference>
<dbReference type="Ensembl" id="ENSZLMT00000019128.1">
    <property type="protein sequence ID" value="ENSZLMP00000018617.1"/>
    <property type="gene ID" value="ENSZLMG00000012884.1"/>
</dbReference>
<dbReference type="FunFam" id="3.30.160.60:FF:000575">
    <property type="entry name" value="Zinc finger protein OZF"/>
    <property type="match status" value="1"/>
</dbReference>
<dbReference type="InterPro" id="IPR036236">
    <property type="entry name" value="Znf_C2H2_sf"/>
</dbReference>
<dbReference type="PANTHER" id="PTHR14003:SF23">
    <property type="entry name" value="ZINC FINGER PROTEIN 143"/>
    <property type="match status" value="1"/>
</dbReference>
<feature type="compositionally biased region" description="Pro residues" evidence="7">
    <location>
        <begin position="17"/>
        <end position="29"/>
    </location>
</feature>
<proteinExistence type="predicted"/>
<dbReference type="GO" id="GO:0000978">
    <property type="term" value="F:RNA polymerase II cis-regulatory region sequence-specific DNA binding"/>
    <property type="evidence" value="ECO:0007669"/>
    <property type="project" value="TreeGrafter"/>
</dbReference>
<evidence type="ECO:0000256" key="7">
    <source>
        <dbReference type="SAM" id="MobiDB-lite"/>
    </source>
</evidence>
<dbReference type="Gene3D" id="3.30.160.60">
    <property type="entry name" value="Classic Zinc Finger"/>
    <property type="match status" value="4"/>
</dbReference>
<keyword evidence="1" id="KW-0479">Metal-binding</keyword>
<keyword evidence="10" id="KW-1185">Reference proteome</keyword>